<organism evidence="2 3">
    <name type="scientific">Luteolibacter soli</name>
    <dbReference type="NCBI Taxonomy" id="3135280"/>
    <lineage>
        <taxon>Bacteria</taxon>
        <taxon>Pseudomonadati</taxon>
        <taxon>Verrucomicrobiota</taxon>
        <taxon>Verrucomicrobiia</taxon>
        <taxon>Verrucomicrobiales</taxon>
        <taxon>Verrucomicrobiaceae</taxon>
        <taxon>Luteolibacter</taxon>
    </lineage>
</organism>
<evidence type="ECO:0000313" key="2">
    <source>
        <dbReference type="EMBL" id="MEK7952115.1"/>
    </source>
</evidence>
<proteinExistence type="predicted"/>
<dbReference type="RefSeq" id="WP_341405873.1">
    <property type="nucleotide sequence ID" value="NZ_JBBUKT010000006.1"/>
</dbReference>
<comment type="caution">
    <text evidence="2">The sequence shown here is derived from an EMBL/GenBank/DDBJ whole genome shotgun (WGS) entry which is preliminary data.</text>
</comment>
<reference evidence="2 3" key="1">
    <citation type="submission" date="2024-04" db="EMBL/GenBank/DDBJ databases">
        <title>Luteolibacter sp. isolated from soil.</title>
        <authorList>
            <person name="An J."/>
        </authorList>
    </citation>
    <scope>NUCLEOTIDE SEQUENCE [LARGE SCALE GENOMIC DNA]</scope>
    <source>
        <strain evidence="2 3">Y139</strain>
    </source>
</reference>
<evidence type="ECO:0000313" key="3">
    <source>
        <dbReference type="Proteomes" id="UP001371305"/>
    </source>
</evidence>
<evidence type="ECO:0000259" key="1">
    <source>
        <dbReference type="Pfam" id="PF19915"/>
    </source>
</evidence>
<accession>A0ABU9AXL1</accession>
<dbReference type="InterPro" id="IPR045554">
    <property type="entry name" value="bpX0"/>
</dbReference>
<protein>
    <recommendedName>
        <fullName evidence="1">MoxR-vWA-beta-propeller ternary system domain-containing protein</fullName>
    </recommendedName>
</protein>
<dbReference type="EMBL" id="JBBUKT010000006">
    <property type="protein sequence ID" value="MEK7952115.1"/>
    <property type="molecule type" value="Genomic_DNA"/>
</dbReference>
<dbReference type="Proteomes" id="UP001371305">
    <property type="component" value="Unassembled WGS sequence"/>
</dbReference>
<feature type="domain" description="MoxR-vWA-beta-propeller ternary system" evidence="1">
    <location>
        <begin position="32"/>
        <end position="191"/>
    </location>
</feature>
<gene>
    <name evidence="2" type="ORF">WKV53_16505</name>
</gene>
<name>A0ABU9AXL1_9BACT</name>
<dbReference type="Pfam" id="PF19915">
    <property type="entry name" value="bpX0"/>
    <property type="match status" value="1"/>
</dbReference>
<sequence length="833" mass="90703">MTSRRTTNYAVPPEGHFWKWSGGHDAIEWKDGRTLALWPEIHTILDFIGNNSGVPPLGSVLLVLAACRDEWIAHRPLNHGAFRKALEIRDSDPIPPDSAEILITGLDVIHALPRDLRSSLAAKCHLVSALFEGGPYCLPRSESELVLRDLSVFGIGDTSQRKPEMDAKARLQRDLRALKTGLARHGAESLENLLRTGIENSGFHQPLLPSLAEDPIEPRLLLDHLISSGGESGAAAAVAKRAIAMMNFPGRFGAPLDLPVGGIADITNRGTIDRLLPGELAWDDLVLAARLVHNEALYFRREIPPQHVAVSHMILLDRGLRLWGTARVFSLGVALGLWHHPALNGPGEFLGGVAATTDLYETLDLSTPAGVRSALEVLLPAASPNAFLIAWWDVARIVDDVAIPDVSFITAKEHLEDATTRRLLGEIAGWIHERAGRFQVVAVDRLGNLEVQAWSPAGNHTLFHGMIDLAEILKPPTAEPLPKKPAPPPLRAQANVLHGLLPIYEEEQLPFLFPVIPQASAYLPDGAGASDQEGGMGVSFDHRLMRWPKPGWGALEVVPGKLPGRQHWLGRGTGDEQIVIASAEQAGGHVRAFNLRDQQLREIEIEPSLHAFPRHAAVSGGAVVLVYADRAEAFSLKSGRRVAENTVAKLPANPVVDFDGETIRVFDSGMKASLGLDGWSLRDSSWPRLISPDQISIEQGVLRLMCGSNVYQFNPWKLAWENGKAGPARFAAFKESDHSPASGVTLRVAQVGRLEAWLDSRGLLHLRQMDAQEPNQFWSILLSTPAASAWIPTHGLDSIDPRLMPPGTTRDQGWSAGLLLAFLKSNSASPITR</sequence>
<keyword evidence="3" id="KW-1185">Reference proteome</keyword>